<sequence length="117" mass="12993">MRRTTHFLAALYTVLALGLLRCALVSYQADAWGYTAFFTAASIGSALAIVHGSWLLDEYRHLLARADADNRAHARANANDDETVRRVLSAACCETWWTSCGFHHDPTCPNDQHRSNA</sequence>
<organism evidence="2 3">
    <name type="scientific">Streptomyces cylindrosporus</name>
    <dbReference type="NCBI Taxonomy" id="2927583"/>
    <lineage>
        <taxon>Bacteria</taxon>
        <taxon>Bacillati</taxon>
        <taxon>Actinomycetota</taxon>
        <taxon>Actinomycetes</taxon>
        <taxon>Kitasatosporales</taxon>
        <taxon>Streptomycetaceae</taxon>
        <taxon>Streptomyces</taxon>
    </lineage>
</organism>
<feature type="transmembrane region" description="Helical" evidence="1">
    <location>
        <begin position="32"/>
        <end position="56"/>
    </location>
</feature>
<name>A0ABS9Y4J5_9ACTN</name>
<dbReference type="RefSeq" id="WP_242763970.1">
    <property type="nucleotide sequence ID" value="NZ_JALDAY010000003.1"/>
</dbReference>
<comment type="caution">
    <text evidence="2">The sequence shown here is derived from an EMBL/GenBank/DDBJ whole genome shotgun (WGS) entry which is preliminary data.</text>
</comment>
<gene>
    <name evidence="2" type="ORF">MQP27_09885</name>
</gene>
<dbReference type="EMBL" id="JALDAY010000003">
    <property type="protein sequence ID" value="MCI3271420.1"/>
    <property type="molecule type" value="Genomic_DNA"/>
</dbReference>
<dbReference type="Proteomes" id="UP001165269">
    <property type="component" value="Unassembled WGS sequence"/>
</dbReference>
<reference evidence="2" key="1">
    <citation type="submission" date="2022-03" db="EMBL/GenBank/DDBJ databases">
        <title>Streptomyces 7R015 and 7R016 isolated from Barleria lupulina in Thailand.</title>
        <authorList>
            <person name="Kanchanasin P."/>
            <person name="Phongsopitanun W."/>
            <person name="Tanasupawat S."/>
        </authorList>
    </citation>
    <scope>NUCLEOTIDE SEQUENCE</scope>
    <source>
        <strain evidence="2">7R015</strain>
    </source>
</reference>
<evidence type="ECO:0000313" key="2">
    <source>
        <dbReference type="EMBL" id="MCI3271420.1"/>
    </source>
</evidence>
<keyword evidence="1" id="KW-0812">Transmembrane</keyword>
<accession>A0ABS9Y4J5</accession>
<evidence type="ECO:0000313" key="3">
    <source>
        <dbReference type="Proteomes" id="UP001165269"/>
    </source>
</evidence>
<keyword evidence="3" id="KW-1185">Reference proteome</keyword>
<keyword evidence="1" id="KW-1133">Transmembrane helix</keyword>
<proteinExistence type="predicted"/>
<keyword evidence="1" id="KW-0472">Membrane</keyword>
<protein>
    <submittedName>
        <fullName evidence="2">Uncharacterized protein</fullName>
    </submittedName>
</protein>
<evidence type="ECO:0000256" key="1">
    <source>
        <dbReference type="SAM" id="Phobius"/>
    </source>
</evidence>